<protein>
    <recommendedName>
        <fullName evidence="1">Ubiquitin-like domain-containing protein</fullName>
    </recommendedName>
</protein>
<evidence type="ECO:0000313" key="3">
    <source>
        <dbReference type="Proteomes" id="UP000738325"/>
    </source>
</evidence>
<comment type="caution">
    <text evidence="2">The sequence shown here is derived from an EMBL/GenBank/DDBJ whole genome shotgun (WGS) entry which is preliminary data.</text>
</comment>
<dbReference type="SUPFAM" id="SSF54236">
    <property type="entry name" value="Ubiquitin-like"/>
    <property type="match status" value="1"/>
</dbReference>
<dbReference type="OrthoDB" id="2445208at2759"/>
<dbReference type="EMBL" id="JAAAIP010000304">
    <property type="protein sequence ID" value="KAG0319912.1"/>
    <property type="molecule type" value="Genomic_DNA"/>
</dbReference>
<accession>A0A9P6UTB2</accession>
<dbReference type="InterPro" id="IPR029071">
    <property type="entry name" value="Ubiquitin-like_domsf"/>
</dbReference>
<evidence type="ECO:0000259" key="1">
    <source>
        <dbReference type="PROSITE" id="PS50053"/>
    </source>
</evidence>
<gene>
    <name evidence="2" type="ORF">BGZ99_004852</name>
</gene>
<name>A0A9P6UTB2_9FUNG</name>
<reference evidence="2" key="1">
    <citation type="journal article" date="2020" name="Fungal Divers.">
        <title>Resolving the Mortierellaceae phylogeny through synthesis of multi-gene phylogenetics and phylogenomics.</title>
        <authorList>
            <person name="Vandepol N."/>
            <person name="Liber J."/>
            <person name="Desiro A."/>
            <person name="Na H."/>
            <person name="Kennedy M."/>
            <person name="Barry K."/>
            <person name="Grigoriev I.V."/>
            <person name="Miller A.N."/>
            <person name="O'Donnell K."/>
            <person name="Stajich J.E."/>
            <person name="Bonito G."/>
        </authorList>
    </citation>
    <scope>NUCLEOTIDE SEQUENCE</scope>
    <source>
        <strain evidence="2">REB-010B</strain>
    </source>
</reference>
<sequence>MAPKLEVIIAGEPGNKSISVPFQDEEPIFFLMERISNCLHEKCEEIERRDLYVGGIRVEDLQQSMATYRIFGNAVTYRAEKRIEASKGYSIYDQRLIFEGERLDCGKTVADYNLQDGSTIYLMFRLGGGGGGPADGLMFADVSDTKSVRRRQLSKSGPPGRTVKPGANIECRCSAQGTKRYGNV</sequence>
<keyword evidence="3" id="KW-1185">Reference proteome</keyword>
<dbReference type="Pfam" id="PF00240">
    <property type="entry name" value="ubiquitin"/>
    <property type="match status" value="1"/>
</dbReference>
<dbReference type="AlphaFoldDB" id="A0A9P6UTB2"/>
<organism evidence="2 3">
    <name type="scientific">Dissophora globulifera</name>
    <dbReference type="NCBI Taxonomy" id="979702"/>
    <lineage>
        <taxon>Eukaryota</taxon>
        <taxon>Fungi</taxon>
        <taxon>Fungi incertae sedis</taxon>
        <taxon>Mucoromycota</taxon>
        <taxon>Mortierellomycotina</taxon>
        <taxon>Mortierellomycetes</taxon>
        <taxon>Mortierellales</taxon>
        <taxon>Mortierellaceae</taxon>
        <taxon>Dissophora</taxon>
    </lineage>
</organism>
<dbReference type="Proteomes" id="UP000738325">
    <property type="component" value="Unassembled WGS sequence"/>
</dbReference>
<evidence type="ECO:0000313" key="2">
    <source>
        <dbReference type="EMBL" id="KAG0319912.1"/>
    </source>
</evidence>
<dbReference type="InterPro" id="IPR000626">
    <property type="entry name" value="Ubiquitin-like_dom"/>
</dbReference>
<proteinExistence type="predicted"/>
<feature type="domain" description="Ubiquitin-like" evidence="1">
    <location>
        <begin position="56"/>
        <end position="129"/>
    </location>
</feature>
<dbReference type="Gene3D" id="3.10.20.90">
    <property type="entry name" value="Phosphatidylinositol 3-kinase Catalytic Subunit, Chain A, domain 1"/>
    <property type="match status" value="1"/>
</dbReference>
<dbReference type="PROSITE" id="PS50053">
    <property type="entry name" value="UBIQUITIN_2"/>
    <property type="match status" value="1"/>
</dbReference>